<reference evidence="2" key="1">
    <citation type="journal article" date="2021" name="Sci. Rep.">
        <title>Diploid genomic architecture of Nitzschia inconspicua, an elite biomass production diatom.</title>
        <authorList>
            <person name="Oliver A."/>
            <person name="Podell S."/>
            <person name="Pinowska A."/>
            <person name="Traller J.C."/>
            <person name="Smith S.R."/>
            <person name="McClure R."/>
            <person name="Beliaev A."/>
            <person name="Bohutskyi P."/>
            <person name="Hill E.A."/>
            <person name="Rabines A."/>
            <person name="Zheng H."/>
            <person name="Allen L.Z."/>
            <person name="Kuo A."/>
            <person name="Grigoriev I.V."/>
            <person name="Allen A.E."/>
            <person name="Hazlebeck D."/>
            <person name="Allen E.E."/>
        </authorList>
    </citation>
    <scope>NUCLEOTIDE SEQUENCE</scope>
    <source>
        <strain evidence="2">Hildebrandi</strain>
    </source>
</reference>
<dbReference type="PANTHER" id="PTHR46599:SF3">
    <property type="entry name" value="PIGGYBAC TRANSPOSABLE ELEMENT-DERIVED PROTEIN 4"/>
    <property type="match status" value="1"/>
</dbReference>
<keyword evidence="3" id="KW-1185">Reference proteome</keyword>
<dbReference type="OrthoDB" id="2431486at2759"/>
<reference evidence="2" key="2">
    <citation type="submission" date="2021-04" db="EMBL/GenBank/DDBJ databases">
        <authorList>
            <person name="Podell S."/>
        </authorList>
    </citation>
    <scope>NUCLEOTIDE SEQUENCE</scope>
    <source>
        <strain evidence="2">Hildebrandi</strain>
    </source>
</reference>
<protein>
    <submittedName>
        <fullName evidence="2">Transposase IS4</fullName>
    </submittedName>
</protein>
<organism evidence="2 3">
    <name type="scientific">Nitzschia inconspicua</name>
    <dbReference type="NCBI Taxonomy" id="303405"/>
    <lineage>
        <taxon>Eukaryota</taxon>
        <taxon>Sar</taxon>
        <taxon>Stramenopiles</taxon>
        <taxon>Ochrophyta</taxon>
        <taxon>Bacillariophyta</taxon>
        <taxon>Bacillariophyceae</taxon>
        <taxon>Bacillariophycidae</taxon>
        <taxon>Bacillariales</taxon>
        <taxon>Bacillariaceae</taxon>
        <taxon>Nitzschia</taxon>
    </lineage>
</organism>
<evidence type="ECO:0000259" key="1">
    <source>
        <dbReference type="Pfam" id="PF13843"/>
    </source>
</evidence>
<feature type="domain" description="PiggyBac transposable element-derived protein" evidence="1">
    <location>
        <begin position="30"/>
        <end position="93"/>
    </location>
</feature>
<dbReference type="Pfam" id="PF13843">
    <property type="entry name" value="DDE_Tnp_1_7"/>
    <property type="match status" value="1"/>
</dbReference>
<sequence length="226" mass="26394">MVSTIHTGMETMAKVRRKPRVTSTNKNHIQQVWGDNCKVDIEIPKMIDDYNHWMLGVDKADQFISYYRPNLRCLRTWFPIFLHCLDIMRVNAYIIAKSRCESLEHKQFVEQYIIALNNRAAIADHYAATRSAVMAITSPPCATNRRRRMGTKRPSLPEDRFKGKRSDHQVLVNKTQKACIYCSYERAVAKLNSVEPLRKVANVTRVCLLCRQHICCRHWNVFHGWS</sequence>
<evidence type="ECO:0000313" key="3">
    <source>
        <dbReference type="Proteomes" id="UP000693970"/>
    </source>
</evidence>
<gene>
    <name evidence="2" type="ORF">IV203_038448</name>
</gene>
<dbReference type="AlphaFoldDB" id="A0A9K3PZU1"/>
<dbReference type="Proteomes" id="UP000693970">
    <property type="component" value="Unassembled WGS sequence"/>
</dbReference>
<dbReference type="InterPro" id="IPR029526">
    <property type="entry name" value="PGBD"/>
</dbReference>
<comment type="caution">
    <text evidence="2">The sequence shown here is derived from an EMBL/GenBank/DDBJ whole genome shotgun (WGS) entry which is preliminary data.</text>
</comment>
<evidence type="ECO:0000313" key="2">
    <source>
        <dbReference type="EMBL" id="KAG7365245.1"/>
    </source>
</evidence>
<name>A0A9K3PZU1_9STRA</name>
<proteinExistence type="predicted"/>
<dbReference type="EMBL" id="JAGRRH010000009">
    <property type="protein sequence ID" value="KAG7365245.1"/>
    <property type="molecule type" value="Genomic_DNA"/>
</dbReference>
<dbReference type="PANTHER" id="PTHR46599">
    <property type="entry name" value="PIGGYBAC TRANSPOSABLE ELEMENT-DERIVED PROTEIN 4"/>
    <property type="match status" value="1"/>
</dbReference>
<accession>A0A9K3PZU1</accession>